<evidence type="ECO:0000256" key="1">
    <source>
        <dbReference type="ARBA" id="ARBA00004651"/>
    </source>
</evidence>
<reference evidence="10 11" key="1">
    <citation type="submission" date="2019-07" db="EMBL/GenBank/DDBJ databases">
        <title>New species of Amycolatopsis and Streptomyces.</title>
        <authorList>
            <person name="Duangmal K."/>
            <person name="Teo W.F.A."/>
            <person name="Lipun K."/>
        </authorList>
    </citation>
    <scope>NUCLEOTIDE SEQUENCE [LARGE SCALE GENOMIC DNA]</scope>
    <source>
        <strain evidence="10 11">TISTR 2346</strain>
    </source>
</reference>
<comment type="similarity">
    <text evidence="7">Belongs to the binding-protein-dependent transport system permease family.</text>
</comment>
<keyword evidence="3" id="KW-1003">Cell membrane</keyword>
<dbReference type="Proteomes" id="UP000326979">
    <property type="component" value="Unassembled WGS sequence"/>
</dbReference>
<dbReference type="EMBL" id="VJZE01000691">
    <property type="protein sequence ID" value="MPY46526.1"/>
    <property type="molecule type" value="Genomic_DNA"/>
</dbReference>
<evidence type="ECO:0000256" key="7">
    <source>
        <dbReference type="RuleBase" id="RU363032"/>
    </source>
</evidence>
<dbReference type="InterPro" id="IPR035906">
    <property type="entry name" value="MetI-like_sf"/>
</dbReference>
<feature type="transmembrane region" description="Helical" evidence="7">
    <location>
        <begin position="50"/>
        <end position="72"/>
    </location>
</feature>
<keyword evidence="11" id="KW-1185">Reference proteome</keyword>
<evidence type="ECO:0000256" key="6">
    <source>
        <dbReference type="ARBA" id="ARBA00023136"/>
    </source>
</evidence>
<dbReference type="AlphaFoldDB" id="A0A5N8WHZ6"/>
<organism evidence="10 11">
    <name type="scientific">Streptomyces phyllanthi</name>
    <dbReference type="NCBI Taxonomy" id="1803180"/>
    <lineage>
        <taxon>Bacteria</taxon>
        <taxon>Bacillati</taxon>
        <taxon>Actinomycetota</taxon>
        <taxon>Actinomycetes</taxon>
        <taxon>Kitasatosporales</taxon>
        <taxon>Streptomycetaceae</taxon>
        <taxon>Streptomyces</taxon>
    </lineage>
</organism>
<dbReference type="PANTHER" id="PTHR43744">
    <property type="entry name" value="ABC TRANSPORTER PERMEASE PROTEIN MG189-RELATED-RELATED"/>
    <property type="match status" value="1"/>
</dbReference>
<dbReference type="GO" id="GO:0055085">
    <property type="term" value="P:transmembrane transport"/>
    <property type="evidence" value="ECO:0007669"/>
    <property type="project" value="InterPro"/>
</dbReference>
<feature type="transmembrane region" description="Helical" evidence="7">
    <location>
        <begin position="220"/>
        <end position="245"/>
    </location>
</feature>
<dbReference type="CDD" id="cd06261">
    <property type="entry name" value="TM_PBP2"/>
    <property type="match status" value="1"/>
</dbReference>
<name>A0A5N8WHZ6_9ACTN</name>
<dbReference type="RefSeq" id="WP_152791750.1">
    <property type="nucleotide sequence ID" value="NZ_BAABEQ010000013.1"/>
</dbReference>
<dbReference type="Pfam" id="PF00528">
    <property type="entry name" value="BPD_transp_1"/>
    <property type="match status" value="1"/>
</dbReference>
<evidence type="ECO:0000313" key="11">
    <source>
        <dbReference type="Proteomes" id="UP000326979"/>
    </source>
</evidence>
<gene>
    <name evidence="10" type="ORF">FNH04_43485</name>
</gene>
<keyword evidence="2 7" id="KW-0813">Transport</keyword>
<sequence length="314" mass="33372">MTASRTASPTASRTASPTASGTASPAASRYDTALGWGWGRGRPLASSTRLVLYALVLLVFCGPLLAVLTGAFDRTPDPSQMSLLPRRLTLDNFEIAGERGLWTYLRNSLLITGSALLLQVSVTVFAAYALARHRFRGQALALMVILATMMLPEEVIAIPLSLVLGDLPGLGVSLRGTLLGMVLPMGGWGFSIFVLSEFMKEIPLELEEAARVDGAGELRIFGQIILPLCKPGLGVVVIFGFNMIWDQYLLPLIVATSPDQYPLTVGLQLMRSVPEVGIGALLAGALVALVPSVLVYLAFQRTFLSGLTTGAVKG</sequence>
<feature type="transmembrane region" description="Helical" evidence="7">
    <location>
        <begin position="176"/>
        <end position="199"/>
    </location>
</feature>
<proteinExistence type="inferred from homology"/>
<feature type="transmembrane region" description="Helical" evidence="7">
    <location>
        <begin position="142"/>
        <end position="164"/>
    </location>
</feature>
<evidence type="ECO:0000256" key="8">
    <source>
        <dbReference type="SAM" id="MobiDB-lite"/>
    </source>
</evidence>
<keyword evidence="4 7" id="KW-0812">Transmembrane</keyword>
<protein>
    <submittedName>
        <fullName evidence="10">Carbohydrate ABC transporter permease</fullName>
    </submittedName>
</protein>
<dbReference type="PANTHER" id="PTHR43744:SF3">
    <property type="entry name" value="LACTOSE TRANSPORT SYSTEM PERMEASE PROTEIN LACG"/>
    <property type="match status" value="1"/>
</dbReference>
<dbReference type="GO" id="GO:0005886">
    <property type="term" value="C:plasma membrane"/>
    <property type="evidence" value="ECO:0007669"/>
    <property type="project" value="UniProtKB-SubCell"/>
</dbReference>
<keyword evidence="6 7" id="KW-0472">Membrane</keyword>
<evidence type="ECO:0000256" key="4">
    <source>
        <dbReference type="ARBA" id="ARBA00022692"/>
    </source>
</evidence>
<dbReference type="InterPro" id="IPR000515">
    <property type="entry name" value="MetI-like"/>
</dbReference>
<evidence type="ECO:0000256" key="3">
    <source>
        <dbReference type="ARBA" id="ARBA00022475"/>
    </source>
</evidence>
<dbReference type="PROSITE" id="PS50928">
    <property type="entry name" value="ABC_TM1"/>
    <property type="match status" value="1"/>
</dbReference>
<keyword evidence="5 7" id="KW-1133">Transmembrane helix</keyword>
<evidence type="ECO:0000256" key="5">
    <source>
        <dbReference type="ARBA" id="ARBA00022989"/>
    </source>
</evidence>
<accession>A0A5N8WHZ6</accession>
<dbReference type="Gene3D" id="1.10.3720.10">
    <property type="entry name" value="MetI-like"/>
    <property type="match status" value="1"/>
</dbReference>
<evidence type="ECO:0000313" key="10">
    <source>
        <dbReference type="EMBL" id="MPY46526.1"/>
    </source>
</evidence>
<dbReference type="OrthoDB" id="9794684at2"/>
<evidence type="ECO:0000256" key="2">
    <source>
        <dbReference type="ARBA" id="ARBA00022448"/>
    </source>
</evidence>
<feature type="region of interest" description="Disordered" evidence="8">
    <location>
        <begin position="1"/>
        <end position="26"/>
    </location>
</feature>
<feature type="transmembrane region" description="Helical" evidence="7">
    <location>
        <begin position="276"/>
        <end position="299"/>
    </location>
</feature>
<comment type="caution">
    <text evidence="10">The sequence shown here is derived from an EMBL/GenBank/DDBJ whole genome shotgun (WGS) entry which is preliminary data.</text>
</comment>
<feature type="domain" description="ABC transmembrane type-1" evidence="9">
    <location>
        <begin position="105"/>
        <end position="299"/>
    </location>
</feature>
<feature type="transmembrane region" description="Helical" evidence="7">
    <location>
        <begin position="109"/>
        <end position="130"/>
    </location>
</feature>
<evidence type="ECO:0000259" key="9">
    <source>
        <dbReference type="PROSITE" id="PS50928"/>
    </source>
</evidence>
<comment type="subcellular location">
    <subcellularLocation>
        <location evidence="1 7">Cell membrane</location>
        <topology evidence="1 7">Multi-pass membrane protein</topology>
    </subcellularLocation>
</comment>
<dbReference type="SUPFAM" id="SSF161098">
    <property type="entry name" value="MetI-like"/>
    <property type="match status" value="1"/>
</dbReference>